<dbReference type="PANTHER" id="PTHR32305:SF15">
    <property type="entry name" value="PROTEIN RHSA-RELATED"/>
    <property type="match status" value="1"/>
</dbReference>
<dbReference type="InterPro" id="IPR006530">
    <property type="entry name" value="YD"/>
</dbReference>
<dbReference type="Gene3D" id="2.180.10.10">
    <property type="entry name" value="RHS repeat-associated core"/>
    <property type="match status" value="3"/>
</dbReference>
<dbReference type="InterPro" id="IPR050708">
    <property type="entry name" value="T6SS_VgrG/RHS"/>
</dbReference>
<dbReference type="EMBL" id="JAFEUO010000010">
    <property type="protein sequence ID" value="MBM7086472.1"/>
    <property type="molecule type" value="Genomic_DNA"/>
</dbReference>
<dbReference type="Pfam" id="PF20148">
    <property type="entry name" value="DUF6531"/>
    <property type="match status" value="1"/>
</dbReference>
<evidence type="ECO:0000259" key="6">
    <source>
        <dbReference type="Pfam" id="PF25023"/>
    </source>
</evidence>
<evidence type="ECO:0000259" key="5">
    <source>
        <dbReference type="Pfam" id="PF21725"/>
    </source>
</evidence>
<proteinExistence type="predicted"/>
<feature type="domain" description="Tox-SHH" evidence="3">
    <location>
        <begin position="1418"/>
        <end position="1511"/>
    </location>
</feature>
<dbReference type="PANTHER" id="PTHR32305">
    <property type="match status" value="1"/>
</dbReference>
<evidence type="ECO:0000313" key="8">
    <source>
        <dbReference type="Proteomes" id="UP000809587"/>
    </source>
</evidence>
<evidence type="ECO:0000313" key="7">
    <source>
        <dbReference type="EMBL" id="MBM7086472.1"/>
    </source>
</evidence>
<feature type="compositionally biased region" description="Gly residues" evidence="2">
    <location>
        <begin position="1122"/>
        <end position="1135"/>
    </location>
</feature>
<evidence type="ECO:0008006" key="9">
    <source>
        <dbReference type="Google" id="ProtNLM"/>
    </source>
</evidence>
<dbReference type="InterPro" id="IPR056823">
    <property type="entry name" value="TEN-like_YD-shell"/>
</dbReference>
<dbReference type="Pfam" id="PF21725">
    <property type="entry name" value="T7SS_signal"/>
    <property type="match status" value="1"/>
</dbReference>
<dbReference type="InterPro" id="IPR045351">
    <property type="entry name" value="DUF6531"/>
</dbReference>
<dbReference type="InterPro" id="IPR028900">
    <property type="entry name" value="Tox-SHH_dom"/>
</dbReference>
<evidence type="ECO:0000259" key="4">
    <source>
        <dbReference type="Pfam" id="PF20148"/>
    </source>
</evidence>
<feature type="region of interest" description="Disordered" evidence="2">
    <location>
        <begin position="1120"/>
        <end position="1140"/>
    </location>
</feature>
<dbReference type="NCBIfam" id="TIGR01643">
    <property type="entry name" value="YD_repeat_2x"/>
    <property type="match status" value="11"/>
</dbReference>
<dbReference type="Proteomes" id="UP000809587">
    <property type="component" value="Unassembled WGS sequence"/>
</dbReference>
<reference evidence="7 8" key="1">
    <citation type="submission" date="2021-02" db="EMBL/GenBank/DDBJ databases">
        <authorList>
            <person name="Lee D.-H."/>
        </authorList>
    </citation>
    <scope>NUCLEOTIDE SEQUENCE [LARGE SCALE GENOMIC DNA]</scope>
    <source>
        <strain evidence="7 8">MMS20-R2-29</strain>
    </source>
</reference>
<comment type="caution">
    <text evidence="7">The sequence shown here is derived from an EMBL/GenBank/DDBJ whole genome shotgun (WGS) entry which is preliminary data.</text>
</comment>
<evidence type="ECO:0000256" key="1">
    <source>
        <dbReference type="ARBA" id="ARBA00022737"/>
    </source>
</evidence>
<feature type="compositionally biased region" description="Basic and acidic residues" evidence="2">
    <location>
        <begin position="115"/>
        <end position="147"/>
    </location>
</feature>
<gene>
    <name evidence="7" type="ORF">JQN84_28485</name>
</gene>
<feature type="domain" description="DUF6531" evidence="4">
    <location>
        <begin position="338"/>
        <end position="410"/>
    </location>
</feature>
<dbReference type="Pfam" id="PF15652">
    <property type="entry name" value="Tox-SHH"/>
    <property type="match status" value="1"/>
</dbReference>
<dbReference type="Pfam" id="PF05593">
    <property type="entry name" value="RHS_repeat"/>
    <property type="match status" value="5"/>
</dbReference>
<accession>A0ABS2JIZ1</accession>
<dbReference type="RefSeq" id="WP_204961656.1">
    <property type="nucleotide sequence ID" value="NZ_JAFEUO010000010.1"/>
</dbReference>
<dbReference type="Pfam" id="PF25023">
    <property type="entry name" value="TEN_YD-shell"/>
    <property type="match status" value="2"/>
</dbReference>
<dbReference type="InterPro" id="IPR031325">
    <property type="entry name" value="RHS_repeat"/>
</dbReference>
<dbReference type="NCBIfam" id="TIGR03696">
    <property type="entry name" value="Rhs_assc_core"/>
    <property type="match status" value="1"/>
</dbReference>
<keyword evidence="8" id="KW-1185">Reference proteome</keyword>
<dbReference type="PRINTS" id="PR00394">
    <property type="entry name" value="RHSPROTEIN"/>
</dbReference>
<feature type="domain" description="Putative T7SS secretion signal" evidence="5">
    <location>
        <begin position="12"/>
        <end position="172"/>
    </location>
</feature>
<protein>
    <recommendedName>
        <fullName evidence="9">RHS repeat-associated core domain-containing protein</fullName>
    </recommendedName>
</protein>
<evidence type="ECO:0000256" key="2">
    <source>
        <dbReference type="SAM" id="MobiDB-lite"/>
    </source>
</evidence>
<feature type="domain" description="Teneurin-like YD-shell" evidence="6">
    <location>
        <begin position="1149"/>
        <end position="1355"/>
    </location>
</feature>
<name>A0ABS2JIZ1_9ACTN</name>
<organism evidence="7 8">
    <name type="scientific">Micromonospora humidisoli</name>
    <dbReference type="NCBI Taxonomy" id="2807622"/>
    <lineage>
        <taxon>Bacteria</taxon>
        <taxon>Bacillati</taxon>
        <taxon>Actinomycetota</taxon>
        <taxon>Actinomycetes</taxon>
        <taxon>Micromonosporales</taxon>
        <taxon>Micromonosporaceae</taxon>
        <taxon>Micromonospora</taxon>
    </lineage>
</organism>
<dbReference type="InterPro" id="IPR022385">
    <property type="entry name" value="Rhs_assc_core"/>
</dbReference>
<evidence type="ECO:0000259" key="3">
    <source>
        <dbReference type="Pfam" id="PF15652"/>
    </source>
</evidence>
<dbReference type="InterPro" id="IPR049082">
    <property type="entry name" value="T7SS_signal"/>
</dbReference>
<feature type="domain" description="Teneurin-like YD-shell" evidence="6">
    <location>
        <begin position="597"/>
        <end position="779"/>
    </location>
</feature>
<feature type="region of interest" description="Disordered" evidence="2">
    <location>
        <begin position="109"/>
        <end position="159"/>
    </location>
</feature>
<sequence length="1516" mass="164588">MAEFPAHLFRMEGDPSAIRSSAARWHSFGSAAAQAASEITGLDTSQFVGPEGDLFRQGLNARMPAHLRITGDAFGRVSGGLTAFADKLASLQDRMRPLAQRAPALWAALQSAQGRTERAAEADRQHQRELDDRPPEEKATAKPDPYRSDSGPAGAALSQAQRDWDECVGQAGALRTELSTAVRDCVRVVNEAKGLRFKENPKWWNLKGQAQNFIRDNQELLRQLSGALKIVSLVAGLLSFIPVLAPIMGPIALVAGAAALIIDASLYAATGKGSLTDLLIDAALTVLPVGRILKLGKPVLALAKRGLPALGRGLGRARSALGGLPRPSIPMRGRNCAGDPIDVASGEVVLTQTDVELPGLLPVVLDRSHLSSYRLGRWFGPAWASTLDQRIELDEDGVCFVTEDGMVLTYPPPAADDGATATMPETGPRWPLTPTTGGYRVDQPDTGRSLHFQAVADQPEPEGEGPPVQVLPLCAVTDRNGHRLDLDWRAGEITELRHSGGYRVAVDTLHGRVAALTLLGADATEDALTLVRFGYDEEGHLAEVTNSSGRPLRFTYDDEGRLTRWQDRNEQEYRYTYDEQGRCTAADGSGGYLAARLHYDPTARRTTVVDSLGHSTIYHLNERGQIQLLTDPLGNATAATWDRLDRKLTETDPLGRTTRYAYDDDGNLVEVTRPDGARATATYDDLRQPAVVTDVDGATWRRGYDERGNLTMVTDPTGATTRYAYDETGHLAEVTDALGNTLRVSTDAAGLVSQLTEPTGAVTSYRRDRAGRITELTDPVGGTTHLGWTVEGRLAWRRTPDGASEEWTYDPEGNLVTHTDPTGATTEFEIGAFDLPVARTGPDGARLTFGYDTELRLTTVTNPQGLTWHYDYDPAGRLLAETDFNGRVQTYTHDAAGQLVARTNGAGQTIELVRDRIGNVVERRTTEGTTTFGYDPTGRLVHATSPEVDLRFDRDPLGRVLTEIRDGQAVTSSYDPLGRRTHRRTPSGVESAWEYDAGHRPTALHTGGATVGFAHDAAGRETRRTVGSLALTQSWDANHRLLSQILTASPAVGGVPDLVAHRAYRYRADDYLVGVVDQLTGERRLELDRAGRITAVRAADWTERYTYDDAGNVATATWPGTTAGGVAGPGTTDGDGGARGEREYTGTLIRRAGDVRYEHDAAGRVILRQVKQRSTRPSTWRYTWDSEDRLVAVTTPDGTRWRYRYDALGRRVAKQRLDADGGVAEQVDFAWDGPRLIEQTHRGATGDRTSTWEYAPGSFTPIGQTDAAGDQGEVDRRFYAIVTDLVGTPTELVSPDGEVAWQQRTTIWGLPTHVSATGVDCPLRFPGQFHDPETGLSYNFQRHYDPATGRYASSDPLGLLAAADSYGYVSNPTDLVDPLGLVPCPLRPGGHQVNDVAPHRVLSPGVNRAVGNKNIAADGMVQSHHIIQNEWAVNNKISGYSRGDAPAILLRSSSGEAHALISAAQRARRTAMGYSTSIQSEFQASYRQLLNAGVSQDVAQKAIKDAYKYFNDLGAI</sequence>
<keyword evidence="1" id="KW-0677">Repeat</keyword>